<sequence length="136" mass="15323">MLASQLQQLDALRRAVSRLHTLNAADMRLLWLLSDGRPRTFREISAELNLEQSTVNRQVNGAARAELVQISDDQPARHVLATDEGLAAFHQNVDRVLSGYRTALERMGPDHTAELTTLLTEFIETYRDVVEPDEIS</sequence>
<dbReference type="InterPro" id="IPR036390">
    <property type="entry name" value="WH_DNA-bd_sf"/>
</dbReference>
<dbReference type="InterPro" id="IPR000835">
    <property type="entry name" value="HTH_MarR-typ"/>
</dbReference>
<gene>
    <name evidence="2" type="ORF">H9815_20630</name>
</gene>
<dbReference type="SUPFAM" id="SSF46785">
    <property type="entry name" value="Winged helix' DNA-binding domain"/>
    <property type="match status" value="1"/>
</dbReference>
<comment type="caution">
    <text evidence="2">The sequence shown here is derived from an EMBL/GenBank/DDBJ whole genome shotgun (WGS) entry which is preliminary data.</text>
</comment>
<accession>A0A9D2EIY2</accession>
<organism evidence="2 3">
    <name type="scientific">Candidatus Ruania gallistercoris</name>
    <dbReference type="NCBI Taxonomy" id="2838746"/>
    <lineage>
        <taxon>Bacteria</taxon>
        <taxon>Bacillati</taxon>
        <taxon>Actinomycetota</taxon>
        <taxon>Actinomycetes</taxon>
        <taxon>Micrococcales</taxon>
        <taxon>Ruaniaceae</taxon>
        <taxon>Ruania</taxon>
    </lineage>
</organism>
<protein>
    <submittedName>
        <fullName evidence="2">MarR family winged helix-turn-helix transcriptional regulator</fullName>
    </submittedName>
</protein>
<dbReference type="Gene3D" id="1.10.10.10">
    <property type="entry name" value="Winged helix-like DNA-binding domain superfamily/Winged helix DNA-binding domain"/>
    <property type="match status" value="1"/>
</dbReference>
<evidence type="ECO:0000313" key="2">
    <source>
        <dbReference type="EMBL" id="HIZ38191.1"/>
    </source>
</evidence>
<dbReference type="Pfam" id="PF12802">
    <property type="entry name" value="MarR_2"/>
    <property type="match status" value="1"/>
</dbReference>
<dbReference type="AlphaFoldDB" id="A0A9D2EIY2"/>
<dbReference type="InterPro" id="IPR036388">
    <property type="entry name" value="WH-like_DNA-bd_sf"/>
</dbReference>
<evidence type="ECO:0000313" key="3">
    <source>
        <dbReference type="Proteomes" id="UP000824037"/>
    </source>
</evidence>
<dbReference type="GO" id="GO:0003700">
    <property type="term" value="F:DNA-binding transcription factor activity"/>
    <property type="evidence" value="ECO:0007669"/>
    <property type="project" value="InterPro"/>
</dbReference>
<dbReference type="EMBL" id="DXBY01000349">
    <property type="protein sequence ID" value="HIZ38191.1"/>
    <property type="molecule type" value="Genomic_DNA"/>
</dbReference>
<evidence type="ECO:0000259" key="1">
    <source>
        <dbReference type="Pfam" id="PF12802"/>
    </source>
</evidence>
<feature type="domain" description="HTH marR-type" evidence="1">
    <location>
        <begin position="21"/>
        <end position="73"/>
    </location>
</feature>
<name>A0A9D2EIY2_9MICO</name>
<reference evidence="2" key="1">
    <citation type="journal article" date="2021" name="PeerJ">
        <title>Extensive microbial diversity within the chicken gut microbiome revealed by metagenomics and culture.</title>
        <authorList>
            <person name="Gilroy R."/>
            <person name="Ravi A."/>
            <person name="Getino M."/>
            <person name="Pursley I."/>
            <person name="Horton D.L."/>
            <person name="Alikhan N.F."/>
            <person name="Baker D."/>
            <person name="Gharbi K."/>
            <person name="Hall N."/>
            <person name="Watson M."/>
            <person name="Adriaenssens E.M."/>
            <person name="Foster-Nyarko E."/>
            <person name="Jarju S."/>
            <person name="Secka A."/>
            <person name="Antonio M."/>
            <person name="Oren A."/>
            <person name="Chaudhuri R.R."/>
            <person name="La Ragione R."/>
            <person name="Hildebrand F."/>
            <person name="Pallen M.J."/>
        </authorList>
    </citation>
    <scope>NUCLEOTIDE SEQUENCE</scope>
    <source>
        <strain evidence="2">ChiGjej4B4-7305</strain>
    </source>
</reference>
<dbReference type="Proteomes" id="UP000824037">
    <property type="component" value="Unassembled WGS sequence"/>
</dbReference>
<reference evidence="2" key="2">
    <citation type="submission" date="2021-04" db="EMBL/GenBank/DDBJ databases">
        <authorList>
            <person name="Gilroy R."/>
        </authorList>
    </citation>
    <scope>NUCLEOTIDE SEQUENCE</scope>
    <source>
        <strain evidence="2">ChiGjej4B4-7305</strain>
    </source>
</reference>
<proteinExistence type="predicted"/>